<dbReference type="SMART" id="SM00470">
    <property type="entry name" value="ParB"/>
    <property type="match status" value="1"/>
</dbReference>
<evidence type="ECO:0000313" key="3">
    <source>
        <dbReference type="Proteomes" id="UP000202922"/>
    </source>
</evidence>
<evidence type="ECO:0000259" key="1">
    <source>
        <dbReference type="SMART" id="SM00470"/>
    </source>
</evidence>
<dbReference type="GO" id="GO:0005694">
    <property type="term" value="C:chromosome"/>
    <property type="evidence" value="ECO:0007669"/>
    <property type="project" value="TreeGrafter"/>
</dbReference>
<dbReference type="OrthoDB" id="7812516at2"/>
<dbReference type="InterPro" id="IPR003115">
    <property type="entry name" value="ParB_N"/>
</dbReference>
<reference evidence="3" key="1">
    <citation type="submission" date="2017-05" db="EMBL/GenBank/DDBJ databases">
        <authorList>
            <person name="Rodrigo-Torres L."/>
            <person name="Arahal R. D."/>
            <person name="Lucena T."/>
        </authorList>
    </citation>
    <scope>NUCLEOTIDE SEQUENCE [LARGE SCALE GENOMIC DNA]</scope>
    <source>
        <strain evidence="3">CECT 8621</strain>
    </source>
</reference>
<dbReference type="PANTHER" id="PTHR33375">
    <property type="entry name" value="CHROMOSOME-PARTITIONING PROTEIN PARB-RELATED"/>
    <property type="match status" value="1"/>
</dbReference>
<keyword evidence="3" id="KW-1185">Reference proteome</keyword>
<dbReference type="SUPFAM" id="SSF110849">
    <property type="entry name" value="ParB/Sulfiredoxin"/>
    <property type="match status" value="1"/>
</dbReference>
<name>A0A238L9R5_9RHOB</name>
<dbReference type="Pfam" id="PF02195">
    <property type="entry name" value="ParB_N"/>
    <property type="match status" value="1"/>
</dbReference>
<dbReference type="PANTHER" id="PTHR33375:SF1">
    <property type="entry name" value="CHROMOSOME-PARTITIONING PROTEIN PARB-RELATED"/>
    <property type="match status" value="1"/>
</dbReference>
<gene>
    <name evidence="2" type="primary">noc_2</name>
    <name evidence="2" type="ORF">COL8621_03586</name>
</gene>
<dbReference type="InterPro" id="IPR036086">
    <property type="entry name" value="ParB/Sulfiredoxin_sf"/>
</dbReference>
<accession>A0A238L9R5</accession>
<dbReference type="AlphaFoldDB" id="A0A238L9R5"/>
<dbReference type="GO" id="GO:0007059">
    <property type="term" value="P:chromosome segregation"/>
    <property type="evidence" value="ECO:0007669"/>
    <property type="project" value="TreeGrafter"/>
</dbReference>
<dbReference type="Proteomes" id="UP000202922">
    <property type="component" value="Unassembled WGS sequence"/>
</dbReference>
<organism evidence="2 3">
    <name type="scientific">Actibacterium lipolyticum</name>
    <dbReference type="NCBI Taxonomy" id="1524263"/>
    <lineage>
        <taxon>Bacteria</taxon>
        <taxon>Pseudomonadati</taxon>
        <taxon>Pseudomonadota</taxon>
        <taxon>Alphaproteobacteria</taxon>
        <taxon>Rhodobacterales</taxon>
        <taxon>Roseobacteraceae</taxon>
        <taxon>Actibacterium</taxon>
    </lineage>
</organism>
<feature type="domain" description="ParB-like N-terminal" evidence="1">
    <location>
        <begin position="79"/>
        <end position="175"/>
    </location>
</feature>
<dbReference type="InterPro" id="IPR050336">
    <property type="entry name" value="Chromosome_partition/occlusion"/>
</dbReference>
<protein>
    <submittedName>
        <fullName evidence="2">Nucleoid occlusion protein</fullName>
    </submittedName>
</protein>
<sequence length="350" mass="37521">MAKRKRLTAPDAQVLQDLEEGFAAKPLETKSMKPPIAQVAGEAAALAGMANVTDRAEAARDKADADLYRAASTAGMVAQPVALDQIDADYIRRDRIVEDAEAMAELVASIKQRGLRSPIEVTQTDEGFGLISGFRRVQAFRQLAATNPEFANIPAFLREAGAGAAAYVSMVEENEVRANLSHYERGRIAVLSVGQGVFPSVEAAVDTLFQAASKAKRSKVRSFAVVHEGLGDLLRFPAALTERAGLKLAGALRAGEQPRLRAALDEGDPQDPTAEWRLLEAALTGVTPDRDPSKGGRPQQVTTLDEVALKKGGTLGAQISGDKLRIDLKGRVVNPDTARRIMQHIERLLG</sequence>
<dbReference type="EMBL" id="FXYE01000004">
    <property type="protein sequence ID" value="SMX51056.1"/>
    <property type="molecule type" value="Genomic_DNA"/>
</dbReference>
<evidence type="ECO:0000313" key="2">
    <source>
        <dbReference type="EMBL" id="SMX51056.1"/>
    </source>
</evidence>
<proteinExistence type="predicted"/>
<dbReference type="RefSeq" id="WP_093968759.1">
    <property type="nucleotide sequence ID" value="NZ_FXYE01000004.1"/>
</dbReference>
<dbReference type="Gene3D" id="3.90.1530.30">
    <property type="match status" value="1"/>
</dbReference>